<organism evidence="5 6">
    <name type="scientific">Aphanomyces stellatus</name>
    <dbReference type="NCBI Taxonomy" id="120398"/>
    <lineage>
        <taxon>Eukaryota</taxon>
        <taxon>Sar</taxon>
        <taxon>Stramenopiles</taxon>
        <taxon>Oomycota</taxon>
        <taxon>Saprolegniomycetes</taxon>
        <taxon>Saprolegniales</taxon>
        <taxon>Verrucalvaceae</taxon>
        <taxon>Aphanomyces</taxon>
    </lineage>
</organism>
<dbReference type="GO" id="GO:0004842">
    <property type="term" value="F:ubiquitin-protein transferase activity"/>
    <property type="evidence" value="ECO:0007669"/>
    <property type="project" value="TreeGrafter"/>
</dbReference>
<dbReference type="EMBL" id="CAADRA010005195">
    <property type="protein sequence ID" value="VFT86824.1"/>
    <property type="molecule type" value="Genomic_DNA"/>
</dbReference>
<dbReference type="SUPFAM" id="SSF48403">
    <property type="entry name" value="Ankyrin repeat"/>
    <property type="match status" value="1"/>
</dbReference>
<evidence type="ECO:0000313" key="4">
    <source>
        <dbReference type="EMBL" id="KAF0699476.1"/>
    </source>
</evidence>
<sequence length="266" mass="28979">MVLSTMVLSATAVASEHRERADDADGSVGRVSKTSFMMIYLCLCLGSKFNVSSFSSSSDNLMPSMPDLLRADAAWPFLQGDQVLATDEATTAQDFQVPVPVVSDHPLHAAILSGSMKQLRAAMETYDDVDVVSKNKTPLMLASSLGHVEILDYLLGQGADVFAEDDDGNTGLHLACQAGHVHATYILLTAGADLDFPNNANQTPEDLAMPHLQELLDTNGVIDEAIVRAWDRQYKTHRFLVPSAITKARRTRYARFLRLAAITEEP</sequence>
<feature type="repeat" description="ANK" evidence="3">
    <location>
        <begin position="134"/>
        <end position="166"/>
    </location>
</feature>
<dbReference type="SMART" id="SM00248">
    <property type="entry name" value="ANK"/>
    <property type="match status" value="3"/>
</dbReference>
<evidence type="ECO:0000313" key="5">
    <source>
        <dbReference type="EMBL" id="VFT86824.1"/>
    </source>
</evidence>
<dbReference type="InterPro" id="IPR002110">
    <property type="entry name" value="Ankyrin_rpt"/>
</dbReference>
<reference evidence="5 6" key="1">
    <citation type="submission" date="2019-03" db="EMBL/GenBank/DDBJ databases">
        <authorList>
            <person name="Gaulin E."/>
            <person name="Dumas B."/>
        </authorList>
    </citation>
    <scope>NUCLEOTIDE SEQUENCE [LARGE SCALE GENOMIC DNA]</scope>
    <source>
        <strain evidence="5">CBS 568.67</strain>
    </source>
</reference>
<keyword evidence="1" id="KW-0677">Repeat</keyword>
<gene>
    <name evidence="5" type="primary">Aste57867_9946</name>
    <name evidence="4" type="ORF">As57867_009907</name>
    <name evidence="5" type="ORF">ASTE57867_9946</name>
</gene>
<feature type="repeat" description="ANK" evidence="3">
    <location>
        <begin position="167"/>
        <end position="199"/>
    </location>
</feature>
<dbReference type="AlphaFoldDB" id="A0A485KP52"/>
<accession>A0A485KP52</accession>
<evidence type="ECO:0000256" key="3">
    <source>
        <dbReference type="PROSITE-ProRule" id="PRU00023"/>
    </source>
</evidence>
<evidence type="ECO:0000256" key="2">
    <source>
        <dbReference type="ARBA" id="ARBA00023043"/>
    </source>
</evidence>
<name>A0A485KP52_9STRA</name>
<protein>
    <submittedName>
        <fullName evidence="5">Aste57867_9946 protein</fullName>
    </submittedName>
</protein>
<dbReference type="GO" id="GO:0085020">
    <property type="term" value="P:protein K6-linked ubiquitination"/>
    <property type="evidence" value="ECO:0007669"/>
    <property type="project" value="TreeGrafter"/>
</dbReference>
<proteinExistence type="predicted"/>
<dbReference type="Pfam" id="PF13637">
    <property type="entry name" value="Ank_4"/>
    <property type="match status" value="1"/>
</dbReference>
<dbReference type="OrthoDB" id="194358at2759"/>
<dbReference type="Proteomes" id="UP000332933">
    <property type="component" value="Unassembled WGS sequence"/>
</dbReference>
<dbReference type="PROSITE" id="PS50297">
    <property type="entry name" value="ANK_REP_REGION"/>
    <property type="match status" value="2"/>
</dbReference>
<dbReference type="Gene3D" id="1.25.40.20">
    <property type="entry name" value="Ankyrin repeat-containing domain"/>
    <property type="match status" value="1"/>
</dbReference>
<evidence type="ECO:0000256" key="1">
    <source>
        <dbReference type="ARBA" id="ARBA00022737"/>
    </source>
</evidence>
<evidence type="ECO:0000313" key="6">
    <source>
        <dbReference type="Proteomes" id="UP000332933"/>
    </source>
</evidence>
<dbReference type="EMBL" id="VJMH01005174">
    <property type="protein sequence ID" value="KAF0699476.1"/>
    <property type="molecule type" value="Genomic_DNA"/>
</dbReference>
<keyword evidence="2 3" id="KW-0040">ANK repeat</keyword>
<keyword evidence="6" id="KW-1185">Reference proteome</keyword>
<dbReference type="PROSITE" id="PS50088">
    <property type="entry name" value="ANK_REPEAT"/>
    <property type="match status" value="2"/>
</dbReference>
<reference evidence="4" key="2">
    <citation type="submission" date="2019-06" db="EMBL/GenBank/DDBJ databases">
        <title>Genomics analysis of Aphanomyces spp. identifies a new class of oomycete effector associated with host adaptation.</title>
        <authorList>
            <person name="Gaulin E."/>
        </authorList>
    </citation>
    <scope>NUCLEOTIDE SEQUENCE</scope>
    <source>
        <strain evidence="4">CBS 578.67</strain>
    </source>
</reference>
<dbReference type="InterPro" id="IPR036770">
    <property type="entry name" value="Ankyrin_rpt-contain_sf"/>
</dbReference>
<dbReference type="PANTHER" id="PTHR24171">
    <property type="entry name" value="ANKYRIN REPEAT DOMAIN-CONTAINING PROTEIN 39-RELATED"/>
    <property type="match status" value="1"/>
</dbReference>
<dbReference type="PANTHER" id="PTHR24171:SF8">
    <property type="entry name" value="BRCA1-ASSOCIATED RING DOMAIN PROTEIN 1"/>
    <property type="match status" value="1"/>
</dbReference>